<evidence type="ECO:0000313" key="4">
    <source>
        <dbReference type="Proteomes" id="UP001595872"/>
    </source>
</evidence>
<evidence type="ECO:0000259" key="2">
    <source>
        <dbReference type="Pfam" id="PF13548"/>
    </source>
</evidence>
<proteinExistence type="predicted"/>
<reference evidence="4" key="1">
    <citation type="journal article" date="2019" name="Int. J. Syst. Evol. Microbiol.">
        <title>The Global Catalogue of Microorganisms (GCM) 10K type strain sequencing project: providing services to taxonomists for standard genome sequencing and annotation.</title>
        <authorList>
            <consortium name="The Broad Institute Genomics Platform"/>
            <consortium name="The Broad Institute Genome Sequencing Center for Infectious Disease"/>
            <person name="Wu L."/>
            <person name="Ma J."/>
        </authorList>
    </citation>
    <scope>NUCLEOTIDE SEQUENCE [LARGE SCALE GENOMIC DNA]</scope>
    <source>
        <strain evidence="4">KLKA75</strain>
    </source>
</reference>
<comment type="caution">
    <text evidence="3">The sequence shown here is derived from an EMBL/GenBank/DDBJ whole genome shotgun (WGS) entry which is preliminary data.</text>
</comment>
<keyword evidence="4" id="KW-1185">Reference proteome</keyword>
<sequence length="200" mass="20940">MLAILTGLGLSTAAGLNAYIPLLLVGLLARYTDVLHLPGAFGWLTNGWVLTGIALLLGTEIILDKVPLVDTVNDAVQTLVRPASGGAVFAATDAAARADSSTFMHDHPWIGWVLGIAVAFLVHGAKASVRPVVNAGTLGTGAPVVSVVEDVMALAMSLLAVLAPVIGLIAIVLFAFAALRLVRLARRRRRRRRRRATAAV</sequence>
<feature type="domain" description="DUF4126" evidence="2">
    <location>
        <begin position="4"/>
        <end position="183"/>
    </location>
</feature>
<dbReference type="EMBL" id="JBHSIT010000003">
    <property type="protein sequence ID" value="MFC4908063.1"/>
    <property type="molecule type" value="Genomic_DNA"/>
</dbReference>
<evidence type="ECO:0000313" key="3">
    <source>
        <dbReference type="EMBL" id="MFC4908063.1"/>
    </source>
</evidence>
<keyword evidence="1" id="KW-1133">Transmembrane helix</keyword>
<keyword evidence="1" id="KW-0472">Membrane</keyword>
<feature type="transmembrane region" description="Helical" evidence="1">
    <location>
        <begin position="109"/>
        <end position="133"/>
    </location>
</feature>
<name>A0ABV9TX49_9ACTN</name>
<protein>
    <submittedName>
        <fullName evidence="3">DUF4126 domain-containing protein</fullName>
    </submittedName>
</protein>
<dbReference type="RefSeq" id="WP_378254356.1">
    <property type="nucleotide sequence ID" value="NZ_JBHSIT010000003.1"/>
</dbReference>
<feature type="transmembrane region" description="Helical" evidence="1">
    <location>
        <begin position="34"/>
        <end position="57"/>
    </location>
</feature>
<feature type="transmembrane region" description="Helical" evidence="1">
    <location>
        <begin position="153"/>
        <end position="182"/>
    </location>
</feature>
<accession>A0ABV9TX49</accession>
<dbReference type="InterPro" id="IPR025196">
    <property type="entry name" value="DUF4126"/>
</dbReference>
<evidence type="ECO:0000256" key="1">
    <source>
        <dbReference type="SAM" id="Phobius"/>
    </source>
</evidence>
<dbReference type="Pfam" id="PF13548">
    <property type="entry name" value="DUF4126"/>
    <property type="match status" value="1"/>
</dbReference>
<keyword evidence="1" id="KW-0812">Transmembrane</keyword>
<gene>
    <name evidence="3" type="ORF">ACFPCY_12085</name>
</gene>
<dbReference type="Proteomes" id="UP001595872">
    <property type="component" value="Unassembled WGS sequence"/>
</dbReference>
<organism evidence="3 4">
    <name type="scientific">Actinomadura gamaensis</name>
    <dbReference type="NCBI Taxonomy" id="1763541"/>
    <lineage>
        <taxon>Bacteria</taxon>
        <taxon>Bacillati</taxon>
        <taxon>Actinomycetota</taxon>
        <taxon>Actinomycetes</taxon>
        <taxon>Streptosporangiales</taxon>
        <taxon>Thermomonosporaceae</taxon>
        <taxon>Actinomadura</taxon>
    </lineage>
</organism>